<accession>A0ACB9NV35</accession>
<evidence type="ECO:0000313" key="1">
    <source>
        <dbReference type="EMBL" id="KAI4340358.1"/>
    </source>
</evidence>
<protein>
    <submittedName>
        <fullName evidence="1">Uncharacterized protein</fullName>
    </submittedName>
</protein>
<dbReference type="EMBL" id="CM042886">
    <property type="protein sequence ID" value="KAI4340358.1"/>
    <property type="molecule type" value="Genomic_DNA"/>
</dbReference>
<evidence type="ECO:0000313" key="2">
    <source>
        <dbReference type="Proteomes" id="UP001057402"/>
    </source>
</evidence>
<comment type="caution">
    <text evidence="1">The sequence shown here is derived from an EMBL/GenBank/DDBJ whole genome shotgun (WGS) entry which is preliminary data.</text>
</comment>
<gene>
    <name evidence="1" type="ORF">MLD38_025203</name>
</gene>
<keyword evidence="2" id="KW-1185">Reference proteome</keyword>
<organism evidence="1 2">
    <name type="scientific">Melastoma candidum</name>
    <dbReference type="NCBI Taxonomy" id="119954"/>
    <lineage>
        <taxon>Eukaryota</taxon>
        <taxon>Viridiplantae</taxon>
        <taxon>Streptophyta</taxon>
        <taxon>Embryophyta</taxon>
        <taxon>Tracheophyta</taxon>
        <taxon>Spermatophyta</taxon>
        <taxon>Magnoliopsida</taxon>
        <taxon>eudicotyledons</taxon>
        <taxon>Gunneridae</taxon>
        <taxon>Pentapetalae</taxon>
        <taxon>rosids</taxon>
        <taxon>malvids</taxon>
        <taxon>Myrtales</taxon>
        <taxon>Melastomataceae</taxon>
        <taxon>Melastomatoideae</taxon>
        <taxon>Melastomateae</taxon>
        <taxon>Melastoma</taxon>
    </lineage>
</organism>
<sequence length="119" mass="13304">MTAAKHDPKTGAYVEQRLAVDHSREDLNSRRSLPKGELLRRRRELEELGKDSSSGCADEGDYDPVKVLNKDGINGREGWNVAVSLVQAAKHPEKWGYGGNFHMRISRVARFLGSRIEAS</sequence>
<proteinExistence type="predicted"/>
<name>A0ACB9NV35_9MYRT</name>
<reference evidence="2" key="1">
    <citation type="journal article" date="2023" name="Front. Plant Sci.">
        <title>Chromosomal-level genome assembly of Melastoma candidum provides insights into trichome evolution.</title>
        <authorList>
            <person name="Zhong Y."/>
            <person name="Wu W."/>
            <person name="Sun C."/>
            <person name="Zou P."/>
            <person name="Liu Y."/>
            <person name="Dai S."/>
            <person name="Zhou R."/>
        </authorList>
    </citation>
    <scope>NUCLEOTIDE SEQUENCE [LARGE SCALE GENOMIC DNA]</scope>
</reference>
<dbReference type="Proteomes" id="UP001057402">
    <property type="component" value="Chromosome 7"/>
</dbReference>